<protein>
    <submittedName>
        <fullName evidence="1">Uncharacterized protein</fullName>
    </submittedName>
</protein>
<gene>
    <name evidence="1" type="ORF">H8S65_04655</name>
</gene>
<dbReference type="Proteomes" id="UP000651475">
    <property type="component" value="Unassembled WGS sequence"/>
</dbReference>
<accession>A0ABR7DKW8</accession>
<evidence type="ECO:0000313" key="1">
    <source>
        <dbReference type="EMBL" id="MBC5632064.1"/>
    </source>
</evidence>
<dbReference type="RefSeq" id="WP_186928849.1">
    <property type="nucleotide sequence ID" value="NZ_JACOOJ010000005.1"/>
</dbReference>
<keyword evidence="2" id="KW-1185">Reference proteome</keyword>
<organism evidence="1 2">
    <name type="scientific">Parabacteroides hominis</name>
    <dbReference type="NCBI Taxonomy" id="2763057"/>
    <lineage>
        <taxon>Bacteria</taxon>
        <taxon>Pseudomonadati</taxon>
        <taxon>Bacteroidota</taxon>
        <taxon>Bacteroidia</taxon>
        <taxon>Bacteroidales</taxon>
        <taxon>Tannerellaceae</taxon>
        <taxon>Parabacteroides</taxon>
    </lineage>
</organism>
<proteinExistence type="predicted"/>
<comment type="caution">
    <text evidence="1">The sequence shown here is derived from an EMBL/GenBank/DDBJ whole genome shotgun (WGS) entry which is preliminary data.</text>
</comment>
<name>A0ABR7DKW8_9BACT</name>
<evidence type="ECO:0000313" key="2">
    <source>
        <dbReference type="Proteomes" id="UP000651475"/>
    </source>
</evidence>
<dbReference type="EMBL" id="JACOOJ010000005">
    <property type="protein sequence ID" value="MBC5632064.1"/>
    <property type="molecule type" value="Genomic_DNA"/>
</dbReference>
<reference evidence="1 2" key="1">
    <citation type="submission" date="2020-08" db="EMBL/GenBank/DDBJ databases">
        <title>Genome public.</title>
        <authorList>
            <person name="Liu C."/>
            <person name="Sun Q."/>
        </authorList>
    </citation>
    <scope>NUCLEOTIDE SEQUENCE [LARGE SCALE GENOMIC DNA]</scope>
    <source>
        <strain evidence="1 2">NSJ-79</strain>
    </source>
</reference>
<sequence>MENVDVLYQDYEVEYSATEIQTSPMLVIEKVDADKALYLHVDHTLTGTDLSIAERFDLTWKVSLGVNHKIILKRIIRQPLDPFIASLHKTILRYAPDKQAKKNIYQENNFFIVPADTAGPFLLHALPSLLKDFVLVGAENLREYKVKVVSPKLNVAFSSGIDFLEGEASLNFEDETISLQQVLSVGYL</sequence>